<dbReference type="SFLD" id="SFLDG01129">
    <property type="entry name" value="C1.5:_HAD__Beta-PGM__Phosphata"/>
    <property type="match status" value="1"/>
</dbReference>
<dbReference type="InterPro" id="IPR036412">
    <property type="entry name" value="HAD-like_sf"/>
</dbReference>
<dbReference type="InterPro" id="IPR023214">
    <property type="entry name" value="HAD_sf"/>
</dbReference>
<evidence type="ECO:0000313" key="3">
    <source>
        <dbReference type="Proteomes" id="UP001167831"/>
    </source>
</evidence>
<dbReference type="Gene3D" id="3.40.50.1000">
    <property type="entry name" value="HAD superfamily/HAD-like"/>
    <property type="match status" value="1"/>
</dbReference>
<dbReference type="InterPro" id="IPR006439">
    <property type="entry name" value="HAD-SF_hydro_IA"/>
</dbReference>
<evidence type="ECO:0000313" key="2">
    <source>
        <dbReference type="EMBL" id="MDN0024325.1"/>
    </source>
</evidence>
<proteinExistence type="predicted"/>
<comment type="caution">
    <text evidence="2">The sequence shown here is derived from an EMBL/GenBank/DDBJ whole genome shotgun (WGS) entry which is preliminary data.</text>
</comment>
<dbReference type="Gene3D" id="1.10.150.240">
    <property type="entry name" value="Putative phosphatase, domain 2"/>
    <property type="match status" value="1"/>
</dbReference>
<accession>A0AAW7JNB1</accession>
<dbReference type="AlphaFoldDB" id="A0AAW7JNB1"/>
<protein>
    <submittedName>
        <fullName evidence="2">HAD family phosphatase</fullName>
    </submittedName>
</protein>
<reference evidence="2" key="2">
    <citation type="submission" date="2023-08" db="EMBL/GenBank/DDBJ databases">
        <title>Identification and characterization of horizontal gene transfer across gut microbiota members of farm animals based on homology search.</title>
        <authorList>
            <person name="Schwarzerova J."/>
            <person name="Nykrynova M."/>
            <person name="Jureckova K."/>
            <person name="Cejkova D."/>
            <person name="Rychlik I."/>
        </authorList>
    </citation>
    <scope>NUCLEOTIDE SEQUENCE</scope>
    <source>
        <strain evidence="2">ET15</strain>
        <strain evidence="1">ET37</strain>
    </source>
</reference>
<evidence type="ECO:0000313" key="1">
    <source>
        <dbReference type="EMBL" id="MDN0021828.1"/>
    </source>
</evidence>
<keyword evidence="3" id="KW-1185">Reference proteome</keyword>
<reference evidence="2" key="1">
    <citation type="submission" date="2023-06" db="EMBL/GenBank/DDBJ databases">
        <authorList>
            <person name="Zeman M."/>
            <person name="Kubasova T."/>
            <person name="Jahodarova E."/>
            <person name="Nykrynova M."/>
            <person name="Rychlik I."/>
        </authorList>
    </citation>
    <scope>NUCLEOTIDE SEQUENCE</scope>
    <source>
        <strain evidence="2">ET15</strain>
        <strain evidence="1">ET37</strain>
    </source>
</reference>
<dbReference type="NCBIfam" id="TIGR01509">
    <property type="entry name" value="HAD-SF-IA-v3"/>
    <property type="match status" value="1"/>
</dbReference>
<dbReference type="Proteomes" id="UP001168478">
    <property type="component" value="Unassembled WGS sequence"/>
</dbReference>
<dbReference type="EMBL" id="JAUEIF010000001">
    <property type="protein sequence ID" value="MDN0024325.1"/>
    <property type="molecule type" value="Genomic_DNA"/>
</dbReference>
<evidence type="ECO:0000313" key="4">
    <source>
        <dbReference type="Proteomes" id="UP001168478"/>
    </source>
</evidence>
<dbReference type="SFLD" id="SFLDS00003">
    <property type="entry name" value="Haloacid_Dehalogenase"/>
    <property type="match status" value="1"/>
</dbReference>
<dbReference type="PRINTS" id="PR00413">
    <property type="entry name" value="HADHALOGNASE"/>
</dbReference>
<dbReference type="Pfam" id="PF00702">
    <property type="entry name" value="Hydrolase"/>
    <property type="match status" value="1"/>
</dbReference>
<dbReference type="CDD" id="cd02603">
    <property type="entry name" value="HAD_sEH-N_like"/>
    <property type="match status" value="1"/>
</dbReference>
<sequence>MSQIKNIVFDFGGVLVDWNSRYYYRGYFNDDSRMEYFLANICTDEWNLENDRGRSYAEGVAQLTALHPEFREAIEMFPVHWGDMLRGEKPESVALLRSLKDEGYRLYGLTNWSAENIHVAFERFDFLSLLEGTVVSGIEKEVKPEPQIYRILLDRYSLKPEQTVFIDDKEANVETARRLGMHGIVFTGAEDARRKLDSIIAGARQ</sequence>
<gene>
    <name evidence="1" type="ORF">QVN81_02140</name>
    <name evidence="2" type="ORF">QVN84_02135</name>
</gene>
<name>A0AAW7JNB1_9BACT</name>
<dbReference type="RefSeq" id="WP_289824574.1">
    <property type="nucleotide sequence ID" value="NZ_JAUEIE010000001.1"/>
</dbReference>
<dbReference type="PANTHER" id="PTHR43611:SF3">
    <property type="entry name" value="FLAVIN MONONUCLEOTIDE HYDROLASE 1, CHLOROPLATIC"/>
    <property type="match status" value="1"/>
</dbReference>
<organism evidence="2 4">
    <name type="scientific">Leyella lascolaii</name>
    <dbReference type="NCBI Taxonomy" id="1776379"/>
    <lineage>
        <taxon>Bacteria</taxon>
        <taxon>Pseudomonadati</taxon>
        <taxon>Bacteroidota</taxon>
        <taxon>Bacteroidia</taxon>
        <taxon>Bacteroidales</taxon>
        <taxon>Prevotellaceae</taxon>
        <taxon>Leyella</taxon>
    </lineage>
</organism>
<dbReference type="EMBL" id="JAUEIE010000001">
    <property type="protein sequence ID" value="MDN0021828.1"/>
    <property type="molecule type" value="Genomic_DNA"/>
</dbReference>
<dbReference type="Proteomes" id="UP001167831">
    <property type="component" value="Unassembled WGS sequence"/>
</dbReference>
<dbReference type="InterPro" id="IPR023198">
    <property type="entry name" value="PGP-like_dom2"/>
</dbReference>
<dbReference type="SUPFAM" id="SSF56784">
    <property type="entry name" value="HAD-like"/>
    <property type="match status" value="1"/>
</dbReference>
<dbReference type="PANTHER" id="PTHR43611">
    <property type="entry name" value="ALPHA-D-GLUCOSE 1-PHOSPHATE PHOSPHATASE"/>
    <property type="match status" value="1"/>
</dbReference>